<dbReference type="EMBL" id="JAGIOC010000001">
    <property type="protein sequence ID" value="MBP2410156.1"/>
    <property type="molecule type" value="Genomic_DNA"/>
</dbReference>
<gene>
    <name evidence="4" type="ORF">JOF44_003059</name>
</gene>
<evidence type="ECO:0000256" key="2">
    <source>
        <dbReference type="PROSITE-ProRule" id="PRU00335"/>
    </source>
</evidence>
<dbReference type="SUPFAM" id="SSF46689">
    <property type="entry name" value="Homeodomain-like"/>
    <property type="match status" value="1"/>
</dbReference>
<protein>
    <submittedName>
        <fullName evidence="4">AcrR family transcriptional regulator</fullName>
    </submittedName>
</protein>
<keyword evidence="5" id="KW-1185">Reference proteome</keyword>
<evidence type="ECO:0000313" key="4">
    <source>
        <dbReference type="EMBL" id="MBP2410156.1"/>
    </source>
</evidence>
<dbReference type="InterPro" id="IPR009057">
    <property type="entry name" value="Homeodomain-like_sf"/>
</dbReference>
<dbReference type="PROSITE" id="PS50977">
    <property type="entry name" value="HTH_TETR_2"/>
    <property type="match status" value="1"/>
</dbReference>
<feature type="domain" description="HTH tetR-type" evidence="3">
    <location>
        <begin position="2"/>
        <end position="62"/>
    </location>
</feature>
<dbReference type="PRINTS" id="PR00455">
    <property type="entry name" value="HTHTETR"/>
</dbReference>
<dbReference type="Pfam" id="PF00440">
    <property type="entry name" value="TetR_N"/>
    <property type="match status" value="1"/>
</dbReference>
<dbReference type="InterPro" id="IPR050109">
    <property type="entry name" value="HTH-type_TetR-like_transc_reg"/>
</dbReference>
<comment type="caution">
    <text evidence="4">The sequence shown here is derived from an EMBL/GenBank/DDBJ whole genome shotgun (WGS) entry which is preliminary data.</text>
</comment>
<dbReference type="Proteomes" id="UP000698222">
    <property type="component" value="Unassembled WGS sequence"/>
</dbReference>
<proteinExistence type="predicted"/>
<evidence type="ECO:0000256" key="1">
    <source>
        <dbReference type="ARBA" id="ARBA00023125"/>
    </source>
</evidence>
<name>A0ABS4YMY6_9MICO</name>
<dbReference type="RefSeq" id="WP_209893317.1">
    <property type="nucleotide sequence ID" value="NZ_BAAAJV010000041.1"/>
</dbReference>
<accession>A0ABS4YMY6</accession>
<keyword evidence="1 2" id="KW-0238">DNA-binding</keyword>
<dbReference type="InterPro" id="IPR036271">
    <property type="entry name" value="Tet_transcr_reg_TetR-rel_C_sf"/>
</dbReference>
<evidence type="ECO:0000313" key="5">
    <source>
        <dbReference type="Proteomes" id="UP000698222"/>
    </source>
</evidence>
<evidence type="ECO:0000259" key="3">
    <source>
        <dbReference type="PROSITE" id="PS50977"/>
    </source>
</evidence>
<dbReference type="Gene3D" id="1.10.357.10">
    <property type="entry name" value="Tetracycline Repressor, domain 2"/>
    <property type="match status" value="1"/>
</dbReference>
<reference evidence="4 5" key="1">
    <citation type="submission" date="2021-03" db="EMBL/GenBank/DDBJ databases">
        <title>Sequencing the genomes of 1000 actinobacteria strains.</title>
        <authorList>
            <person name="Klenk H.-P."/>
        </authorList>
    </citation>
    <scope>NUCLEOTIDE SEQUENCE [LARGE SCALE GENOMIC DNA]</scope>
    <source>
        <strain evidence="4 5">DSM 14564</strain>
    </source>
</reference>
<dbReference type="PANTHER" id="PTHR30055:SF200">
    <property type="entry name" value="HTH-TYPE TRANSCRIPTIONAL REPRESSOR BDCR"/>
    <property type="match status" value="1"/>
</dbReference>
<sequence length="184" mass="19706">MTPTGQRIVEAAEDLFYHRGITAVGVDLVAEHSGASKRTLYNQFGSKEHLVAAYLSARDARWRALTEAEVAACGDAVDAVTAPFVALQKWSRTSSRGCAFLNALAELPDPDDPARRIALEQKRWLRDLFARLAEEAGATAPGELATQLLLLHEGALATLPLGQEDLSAGTELARALTRASIPSA</sequence>
<feature type="DNA-binding region" description="H-T-H motif" evidence="2">
    <location>
        <begin position="25"/>
        <end position="44"/>
    </location>
</feature>
<organism evidence="4 5">
    <name type="scientific">Brachybacterium fresconis</name>
    <dbReference type="NCBI Taxonomy" id="173363"/>
    <lineage>
        <taxon>Bacteria</taxon>
        <taxon>Bacillati</taxon>
        <taxon>Actinomycetota</taxon>
        <taxon>Actinomycetes</taxon>
        <taxon>Micrococcales</taxon>
        <taxon>Dermabacteraceae</taxon>
        <taxon>Brachybacterium</taxon>
    </lineage>
</organism>
<dbReference type="SUPFAM" id="SSF48498">
    <property type="entry name" value="Tetracyclin repressor-like, C-terminal domain"/>
    <property type="match status" value="1"/>
</dbReference>
<dbReference type="InterPro" id="IPR001647">
    <property type="entry name" value="HTH_TetR"/>
</dbReference>
<dbReference type="PANTHER" id="PTHR30055">
    <property type="entry name" value="HTH-TYPE TRANSCRIPTIONAL REGULATOR RUTR"/>
    <property type="match status" value="1"/>
</dbReference>